<reference evidence="2" key="2">
    <citation type="submission" date="2021-10" db="EMBL/GenBank/DDBJ databases">
        <title>Phylogenomics reveals ancestral predisposition of the termite-cultivated fungus Termitomyces towards a domesticated lifestyle.</title>
        <authorList>
            <person name="Auxier B."/>
            <person name="Grum-Grzhimaylo A."/>
            <person name="Cardenas M.E."/>
            <person name="Lodge J.D."/>
            <person name="Laessoe T."/>
            <person name="Pedersen O."/>
            <person name="Smith M.E."/>
            <person name="Kuyper T.W."/>
            <person name="Franco-Molano E.A."/>
            <person name="Baroni T.J."/>
            <person name="Aanen D.K."/>
        </authorList>
    </citation>
    <scope>NUCLEOTIDE SEQUENCE</scope>
    <source>
        <strain evidence="2">D49</strain>
    </source>
</reference>
<feature type="region of interest" description="Disordered" evidence="1">
    <location>
        <begin position="348"/>
        <end position="385"/>
    </location>
</feature>
<keyword evidence="3" id="KW-1185">Reference proteome</keyword>
<comment type="caution">
    <text evidence="2">The sequence shown here is derived from an EMBL/GenBank/DDBJ whole genome shotgun (WGS) entry which is preliminary data.</text>
</comment>
<sequence>MLSSRPAALAMDGQAFPTKTPGRVKGRAENAVPTTVHGKGKDIALRTPFHAQKGHNIQTQGKQIILATRPGTRPLGDKTPFPNRARKEHFETPAPKLVKFPVLSFFEQQTTNKTPDSQLRPSSARKHTRAPKSASKNFETPANNGNHWDVSDISIVMPEAAIQESTPEDDYDEIEYMAPNNLGMIPRSLPFVRKLTDNPKDLPYQPPFDFDLPNYKEVGKKLWDLMHSCPYDDPPMLDIDIDPEDVPLSTLHTLPVIEIESDDPFHEIPLAPATQKPSLPASGARAPVKPVGVPPKAIPTSRSGTITRIPSSTTTRSTTTRAGISQSVVPSTKPTVKANVLSKVPSTTRVTPQVQAPRTRTSKPSVNAAATVPRPATATATRSRATSTAIASAAFKRPATSTSSYKTTNGAPLRTISGKAAIPLGKQRPATTAKTEPNDALILVDEGMDLLDDFRFEV</sequence>
<feature type="region of interest" description="Disordered" evidence="1">
    <location>
        <begin position="272"/>
        <end position="331"/>
    </location>
</feature>
<reference evidence="2" key="1">
    <citation type="submission" date="2021-02" db="EMBL/GenBank/DDBJ databases">
        <authorList>
            <person name="Nieuwenhuis M."/>
            <person name="Van De Peppel L.J.J."/>
        </authorList>
    </citation>
    <scope>NUCLEOTIDE SEQUENCE</scope>
    <source>
        <strain evidence="2">D49</strain>
    </source>
</reference>
<dbReference type="AlphaFoldDB" id="A0A9P7K6K4"/>
<dbReference type="OrthoDB" id="3266915at2759"/>
<evidence type="ECO:0000256" key="1">
    <source>
        <dbReference type="SAM" id="MobiDB-lite"/>
    </source>
</evidence>
<protein>
    <submittedName>
        <fullName evidence="2">Uncharacterized protein</fullName>
    </submittedName>
</protein>
<evidence type="ECO:0000313" key="3">
    <source>
        <dbReference type="Proteomes" id="UP000717328"/>
    </source>
</evidence>
<gene>
    <name evidence="2" type="ORF">H0H81_001220</name>
</gene>
<feature type="compositionally biased region" description="Polar residues" evidence="1">
    <location>
        <begin position="348"/>
        <end position="365"/>
    </location>
</feature>
<proteinExistence type="predicted"/>
<evidence type="ECO:0000313" key="2">
    <source>
        <dbReference type="EMBL" id="KAG5638219.1"/>
    </source>
</evidence>
<feature type="region of interest" description="Disordered" evidence="1">
    <location>
        <begin position="1"/>
        <end position="29"/>
    </location>
</feature>
<feature type="compositionally biased region" description="Polar residues" evidence="1">
    <location>
        <begin position="110"/>
        <end position="121"/>
    </location>
</feature>
<feature type="compositionally biased region" description="Low complexity" evidence="1">
    <location>
        <begin position="368"/>
        <end position="385"/>
    </location>
</feature>
<dbReference type="EMBL" id="JABCKI010005774">
    <property type="protein sequence ID" value="KAG5638219.1"/>
    <property type="molecule type" value="Genomic_DNA"/>
</dbReference>
<name>A0A9P7K6K4_9AGAR</name>
<organism evidence="2 3">
    <name type="scientific">Sphagnurus paluster</name>
    <dbReference type="NCBI Taxonomy" id="117069"/>
    <lineage>
        <taxon>Eukaryota</taxon>
        <taxon>Fungi</taxon>
        <taxon>Dikarya</taxon>
        <taxon>Basidiomycota</taxon>
        <taxon>Agaricomycotina</taxon>
        <taxon>Agaricomycetes</taxon>
        <taxon>Agaricomycetidae</taxon>
        <taxon>Agaricales</taxon>
        <taxon>Tricholomatineae</taxon>
        <taxon>Lyophyllaceae</taxon>
        <taxon>Sphagnurus</taxon>
    </lineage>
</organism>
<dbReference type="Proteomes" id="UP000717328">
    <property type="component" value="Unassembled WGS sequence"/>
</dbReference>
<feature type="compositionally biased region" description="Polar residues" evidence="1">
    <location>
        <begin position="134"/>
        <end position="146"/>
    </location>
</feature>
<feature type="region of interest" description="Disordered" evidence="1">
    <location>
        <begin position="110"/>
        <end position="146"/>
    </location>
</feature>
<feature type="compositionally biased region" description="Low complexity" evidence="1">
    <location>
        <begin position="298"/>
        <end position="325"/>
    </location>
</feature>
<accession>A0A9P7K6K4</accession>